<dbReference type="AlphaFoldDB" id="A0A2U1BC02"/>
<dbReference type="EMBL" id="QEKK01000019">
    <property type="protein sequence ID" value="PVY46184.1"/>
    <property type="molecule type" value="Genomic_DNA"/>
</dbReference>
<dbReference type="InterPro" id="IPR058240">
    <property type="entry name" value="rSAM_sf"/>
</dbReference>
<protein>
    <recommendedName>
        <fullName evidence="3">Radical SAM protein</fullName>
    </recommendedName>
</protein>
<dbReference type="GO" id="GO:0003824">
    <property type="term" value="F:catalytic activity"/>
    <property type="evidence" value="ECO:0007669"/>
    <property type="project" value="InterPro"/>
</dbReference>
<dbReference type="GO" id="GO:0051536">
    <property type="term" value="F:iron-sulfur cluster binding"/>
    <property type="evidence" value="ECO:0007669"/>
    <property type="project" value="InterPro"/>
</dbReference>
<dbReference type="OrthoDB" id="9801659at2"/>
<evidence type="ECO:0008006" key="3">
    <source>
        <dbReference type="Google" id="ProtNLM"/>
    </source>
</evidence>
<dbReference type="Proteomes" id="UP000245778">
    <property type="component" value="Unassembled WGS sequence"/>
</dbReference>
<dbReference type="InterPro" id="IPR007197">
    <property type="entry name" value="rSAM"/>
</dbReference>
<sequence length="291" mass="33337">MDIGLIDVDGHSGFPNLALMHLSAWHKARADAVEWWDGFKTYDRVYMSKVFTFSSDVETVIRANEVIRGGTGYKDYGSLPPEIEATSPDYSMYPHVTHAVGFLTRGCIRNCPWCIVPRKEGEIRPASTWEEIKRPDSRDLVLLDNNVLAHPHGLEQIDKMGHAQVRVDFNQGLDARLITPEIARLLSRLRWIRFVRLSCDTASMLPVIEQAAAYMREAGIAPSRFWCYMLVQDVDEAHRRALALDKLGITPFAQPYRDYDGGEPTTEQRRFARWVNMRAAFKSCKWEDFRG</sequence>
<dbReference type="RefSeq" id="WP_116722610.1">
    <property type="nucleotide sequence ID" value="NZ_JBCJAI010000029.1"/>
</dbReference>
<proteinExistence type="predicted"/>
<dbReference type="SUPFAM" id="SSF102114">
    <property type="entry name" value="Radical SAM enzymes"/>
    <property type="match status" value="1"/>
</dbReference>
<gene>
    <name evidence="1" type="ORF">C7373_1199</name>
</gene>
<accession>A0A2U1BC02</accession>
<dbReference type="SFLD" id="SFLDS00029">
    <property type="entry name" value="Radical_SAM"/>
    <property type="match status" value="1"/>
</dbReference>
<name>A0A2U1BC02_9FIRM</name>
<evidence type="ECO:0000313" key="1">
    <source>
        <dbReference type="EMBL" id="PVY46184.1"/>
    </source>
</evidence>
<comment type="caution">
    <text evidence="1">The sequence shown here is derived from an EMBL/GenBank/DDBJ whole genome shotgun (WGS) entry which is preliminary data.</text>
</comment>
<evidence type="ECO:0000313" key="2">
    <source>
        <dbReference type="Proteomes" id="UP000245778"/>
    </source>
</evidence>
<organism evidence="1 2">
    <name type="scientific">Intestinimonas butyriciproducens</name>
    <dbReference type="NCBI Taxonomy" id="1297617"/>
    <lineage>
        <taxon>Bacteria</taxon>
        <taxon>Bacillati</taxon>
        <taxon>Bacillota</taxon>
        <taxon>Clostridia</taxon>
        <taxon>Eubacteriales</taxon>
        <taxon>Intestinimonas</taxon>
    </lineage>
</organism>
<reference evidence="1 2" key="1">
    <citation type="submission" date="2018-04" db="EMBL/GenBank/DDBJ databases">
        <title>Genomic Encyclopedia of Type Strains, Phase IV (KMG-IV): sequencing the most valuable type-strain genomes for metagenomic binning, comparative biology and taxonomic classification.</title>
        <authorList>
            <person name="Goeker M."/>
        </authorList>
    </citation>
    <scope>NUCLEOTIDE SEQUENCE [LARGE SCALE GENOMIC DNA]</scope>
    <source>
        <strain evidence="1 2">DSM 26588</strain>
    </source>
</reference>